<evidence type="ECO:0000313" key="2">
    <source>
        <dbReference type="Proteomes" id="UP000460298"/>
    </source>
</evidence>
<evidence type="ECO:0000313" key="1">
    <source>
        <dbReference type="EMBL" id="KAB2934311.1"/>
    </source>
</evidence>
<name>A0A833LYE5_9LEPT</name>
<comment type="caution">
    <text evidence="1">The sequence shown here is derived from an EMBL/GenBank/DDBJ whole genome shotgun (WGS) entry which is preliminary data.</text>
</comment>
<dbReference type="AlphaFoldDB" id="A0A833LYE5"/>
<gene>
    <name evidence="1" type="ORF">F9K24_04600</name>
</gene>
<sequence length="143" mass="15638">MRRIFLILVILSSCTLGVDGDETIRAREAASMLSKAAFSVYLRCRDGESTGFGLMTMPQSTCIKASDPDLLVRRSDVLGCVDRTAVLPCMDSAFVSDIIATNFAMNCSIETVPFLINDVSHPLQGNLLTDLTSSQSKFYYGCY</sequence>
<protein>
    <submittedName>
        <fullName evidence="1">Uncharacterized protein</fullName>
    </submittedName>
</protein>
<proteinExistence type="predicted"/>
<dbReference type="EMBL" id="WBUI01000003">
    <property type="protein sequence ID" value="KAB2934311.1"/>
    <property type="molecule type" value="Genomic_DNA"/>
</dbReference>
<reference evidence="1 2" key="1">
    <citation type="submission" date="2019-10" db="EMBL/GenBank/DDBJ databases">
        <title>Extracellular Electron Transfer in a Candidatus Methanoperedens spp. Enrichment Culture.</title>
        <authorList>
            <person name="Berger S."/>
            <person name="Rangel Shaw D."/>
            <person name="Berben T."/>
            <person name="In 'T Zandt M."/>
            <person name="Frank J."/>
            <person name="Reimann J."/>
            <person name="Jetten M.S.M."/>
            <person name="Welte C.U."/>
        </authorList>
    </citation>
    <scope>NUCLEOTIDE SEQUENCE [LARGE SCALE GENOMIC DNA]</scope>
    <source>
        <strain evidence="1">SB12</strain>
    </source>
</reference>
<dbReference type="Proteomes" id="UP000460298">
    <property type="component" value="Unassembled WGS sequence"/>
</dbReference>
<accession>A0A833LYE5</accession>
<organism evidence="1 2">
    <name type="scientific">Leptonema illini</name>
    <dbReference type="NCBI Taxonomy" id="183"/>
    <lineage>
        <taxon>Bacteria</taxon>
        <taxon>Pseudomonadati</taxon>
        <taxon>Spirochaetota</taxon>
        <taxon>Spirochaetia</taxon>
        <taxon>Leptospirales</taxon>
        <taxon>Leptospiraceae</taxon>
        <taxon>Leptonema</taxon>
    </lineage>
</organism>